<keyword evidence="1" id="KW-1133">Transmembrane helix</keyword>
<dbReference type="InterPro" id="IPR025178">
    <property type="entry name" value="Lnb_N"/>
</dbReference>
<evidence type="ECO:0000259" key="3">
    <source>
        <dbReference type="Pfam" id="PF13387"/>
    </source>
</evidence>
<feature type="transmembrane region" description="Helical" evidence="1">
    <location>
        <begin position="304"/>
        <end position="321"/>
    </location>
</feature>
<gene>
    <name evidence="5" type="ORF">K1I41_06975</name>
</gene>
<feature type="transmembrane region" description="Helical" evidence="1">
    <location>
        <begin position="351"/>
        <end position="368"/>
    </location>
</feature>
<feature type="transmembrane region" description="Helical" evidence="1">
    <location>
        <begin position="328"/>
        <end position="345"/>
    </location>
</feature>
<evidence type="ECO:0000256" key="2">
    <source>
        <dbReference type="SAM" id="SignalP"/>
    </source>
</evidence>
<sequence>MRSFILTCILLVLFFTSLKSNAQIPLSNRAKVTLLTCDAGEELYSVFGHTAIRVADPSMGLDVVYNFGAFDFSTPNFYLKFVEGNLQYFVSIGSYNDFIAEYQYYQRTVYEQELVLNLSEKQAIADELNSILLSEERRFYTYKFIDRNCTTMVADIISDNIDTELSMDISDKGKSYRAILYNYLDNHFYEKLGINMVFGNETDNTISEVFLPFQLKESLENTTLQGKPLAKPASIIVQGNNGEYRVLLWNSFYSFVITMLLLIYFTKNKKVMLAYMVVTGLLGIFFCAIGFYSSHSEISQNHNTLLINPILLLLAYFVATNKTKAAKVTTYICGALLLIYVLYILNKVHITIMLPIIALHIVVFLRVIQQQKQFANK</sequence>
<keyword evidence="1" id="KW-0472">Membrane</keyword>
<reference evidence="5 6" key="1">
    <citation type="submission" date="2021-07" db="EMBL/GenBank/DDBJ databases">
        <title>Flavobacterium WSW3-B6 sp.nov, isolated from seaweed.</title>
        <authorList>
            <person name="Muhammad N."/>
            <person name="Ho H."/>
            <person name="Lee Y.-J."/>
            <person name="Nguyen T."/>
            <person name="Ho J."/>
            <person name="Kim S.-G."/>
        </authorList>
    </citation>
    <scope>NUCLEOTIDE SEQUENCE [LARGE SCALE GENOMIC DNA]</scope>
    <source>
        <strain evidence="5 6">WSW3-B6</strain>
    </source>
</reference>
<accession>A0ABX8V913</accession>
<evidence type="ECO:0000313" key="5">
    <source>
        <dbReference type="EMBL" id="QYJ67315.1"/>
    </source>
</evidence>
<evidence type="ECO:0000313" key="6">
    <source>
        <dbReference type="Proteomes" id="UP000825381"/>
    </source>
</evidence>
<dbReference type="Proteomes" id="UP000825381">
    <property type="component" value="Chromosome"/>
</dbReference>
<protein>
    <submittedName>
        <fullName evidence="5">DUF4105 domain-containing protein</fullName>
    </submittedName>
</protein>
<evidence type="ECO:0000259" key="4">
    <source>
        <dbReference type="Pfam" id="PF25221"/>
    </source>
</evidence>
<feature type="domain" description="Lnb N-terminal periplasmic" evidence="3">
    <location>
        <begin position="29"/>
        <end position="168"/>
    </location>
</feature>
<feature type="transmembrane region" description="Helical" evidence="1">
    <location>
        <begin position="246"/>
        <end position="265"/>
    </location>
</feature>
<organism evidence="5 6">
    <name type="scientific">Flavobacterium litorale</name>
    <dbReference type="NCBI Taxonomy" id="2856519"/>
    <lineage>
        <taxon>Bacteria</taxon>
        <taxon>Pseudomonadati</taxon>
        <taxon>Bacteroidota</taxon>
        <taxon>Flavobacteriia</taxon>
        <taxon>Flavobacteriales</taxon>
        <taxon>Flavobacteriaceae</taxon>
        <taxon>Flavobacterium</taxon>
    </lineage>
</organism>
<feature type="domain" description="Lnb-like transmembrane" evidence="4">
    <location>
        <begin position="255"/>
        <end position="370"/>
    </location>
</feature>
<keyword evidence="2" id="KW-0732">Signal</keyword>
<dbReference type="EMBL" id="CP080429">
    <property type="protein sequence ID" value="QYJ67315.1"/>
    <property type="molecule type" value="Genomic_DNA"/>
</dbReference>
<feature type="signal peptide" evidence="2">
    <location>
        <begin position="1"/>
        <end position="22"/>
    </location>
</feature>
<feature type="transmembrane region" description="Helical" evidence="1">
    <location>
        <begin position="272"/>
        <end position="292"/>
    </location>
</feature>
<name>A0ABX8V913_9FLAO</name>
<dbReference type="Pfam" id="PF25221">
    <property type="entry name" value="5TMH_Lnb"/>
    <property type="match status" value="1"/>
</dbReference>
<evidence type="ECO:0000256" key="1">
    <source>
        <dbReference type="SAM" id="Phobius"/>
    </source>
</evidence>
<dbReference type="Pfam" id="PF13387">
    <property type="entry name" value="Lnb_N"/>
    <property type="match status" value="1"/>
</dbReference>
<dbReference type="RefSeq" id="WP_220639660.1">
    <property type="nucleotide sequence ID" value="NZ_CP080429.1"/>
</dbReference>
<keyword evidence="6" id="KW-1185">Reference proteome</keyword>
<keyword evidence="1" id="KW-0812">Transmembrane</keyword>
<feature type="chain" id="PRO_5045266218" evidence="2">
    <location>
        <begin position="23"/>
        <end position="377"/>
    </location>
</feature>
<proteinExistence type="predicted"/>
<dbReference type="InterPro" id="IPR057436">
    <property type="entry name" value="5TMH_Lnb"/>
</dbReference>